<accession>M2NFP4</accession>
<dbReference type="GO" id="GO:0005829">
    <property type="term" value="C:cytosol"/>
    <property type="evidence" value="ECO:0007669"/>
    <property type="project" value="TreeGrafter"/>
</dbReference>
<protein>
    <recommendedName>
        <fullName evidence="2">adenosylhomocysteine nucleosidase</fullName>
        <ecNumber evidence="2">3.2.2.9</ecNumber>
    </recommendedName>
</protein>
<dbReference type="eggNOG" id="COG0775">
    <property type="taxonomic scope" value="Bacteria"/>
</dbReference>
<proteinExistence type="predicted"/>
<reference evidence="7 8" key="1">
    <citation type="submission" date="2013-02" db="EMBL/GenBank/DDBJ databases">
        <title>The Genome Sequence of Lactobacillus catenaformis F0143.</title>
        <authorList>
            <consortium name="The Broad Institute Genome Sequencing Platform"/>
            <person name="Earl A."/>
            <person name="Ward D."/>
            <person name="Feldgarden M."/>
            <person name="Gevers D."/>
            <person name="Izard J."/>
            <person name="Blanton J.M."/>
            <person name="Mathney J."/>
            <person name="Dewhirst F.E."/>
            <person name="Young S.K."/>
            <person name="Zeng Q."/>
            <person name="Gargeya S."/>
            <person name="Fitzgerald M."/>
            <person name="Haas B."/>
            <person name="Abouelleil A."/>
            <person name="Alvarado L."/>
            <person name="Arachchi H.M."/>
            <person name="Berlin A."/>
            <person name="Chapman S.B."/>
            <person name="Gearin G."/>
            <person name="Goldberg J."/>
            <person name="Griggs A."/>
            <person name="Gujja S."/>
            <person name="Hansen M."/>
            <person name="Heiman D."/>
            <person name="Howarth C."/>
            <person name="Larimer J."/>
            <person name="Lui A."/>
            <person name="MacDonald P.J.P."/>
            <person name="McCowen C."/>
            <person name="Montmayeur A."/>
            <person name="Murphy C."/>
            <person name="Neiman D."/>
            <person name="Pearson M."/>
            <person name="Priest M."/>
            <person name="Roberts A."/>
            <person name="Saif S."/>
            <person name="Shea T."/>
            <person name="Sisk P."/>
            <person name="Stolte C."/>
            <person name="Sykes S."/>
            <person name="Wortman J."/>
            <person name="Nusbaum C."/>
            <person name="Birren B."/>
        </authorList>
    </citation>
    <scope>NUCLEOTIDE SEQUENCE [LARGE SCALE GENOMIC DNA]</scope>
    <source>
        <strain evidence="7 8">OT 569</strain>
    </source>
</reference>
<evidence type="ECO:0000256" key="3">
    <source>
        <dbReference type="ARBA" id="ARBA00022605"/>
    </source>
</evidence>
<dbReference type="SUPFAM" id="SSF53167">
    <property type="entry name" value="Purine and uridine phosphorylases"/>
    <property type="match status" value="1"/>
</dbReference>
<keyword evidence="5" id="KW-0486">Methionine biosynthesis</keyword>
<dbReference type="UniPathway" id="UPA00904">
    <property type="reaction ID" value="UER00871"/>
</dbReference>
<evidence type="ECO:0000256" key="2">
    <source>
        <dbReference type="ARBA" id="ARBA00011974"/>
    </source>
</evidence>
<evidence type="ECO:0000256" key="5">
    <source>
        <dbReference type="ARBA" id="ARBA00023167"/>
    </source>
</evidence>
<comment type="pathway">
    <text evidence="1">Amino-acid biosynthesis; L-methionine biosynthesis via salvage pathway; S-methyl-5-thio-alpha-D-ribose 1-phosphate from S-methyl-5'-thioadenosine (hydrolase route): step 1/2.</text>
</comment>
<dbReference type="RefSeq" id="WP_004802249.1">
    <property type="nucleotide sequence ID" value="NZ_KB446647.1"/>
</dbReference>
<evidence type="ECO:0000313" key="7">
    <source>
        <dbReference type="EMBL" id="EMD17013.1"/>
    </source>
</evidence>
<evidence type="ECO:0000256" key="1">
    <source>
        <dbReference type="ARBA" id="ARBA00004945"/>
    </source>
</evidence>
<evidence type="ECO:0000259" key="6">
    <source>
        <dbReference type="Pfam" id="PF01048"/>
    </source>
</evidence>
<dbReference type="BioCyc" id="ECAT999415-HMP:GTTI-813-MONOMER"/>
<dbReference type="NCBIfam" id="NF004079">
    <property type="entry name" value="PRK05584.1"/>
    <property type="match status" value="1"/>
</dbReference>
<dbReference type="STRING" id="999415.HMPREF9943_00791"/>
<dbReference type="GO" id="GO:0008782">
    <property type="term" value="F:adenosylhomocysteine nucleosidase activity"/>
    <property type="evidence" value="ECO:0007669"/>
    <property type="project" value="UniProtKB-EC"/>
</dbReference>
<dbReference type="Pfam" id="PF01048">
    <property type="entry name" value="PNP_UDP_1"/>
    <property type="match status" value="1"/>
</dbReference>
<dbReference type="GO" id="GO:0019284">
    <property type="term" value="P:L-methionine salvage from S-adenosylmethionine"/>
    <property type="evidence" value="ECO:0007669"/>
    <property type="project" value="TreeGrafter"/>
</dbReference>
<dbReference type="InterPro" id="IPR035994">
    <property type="entry name" value="Nucleoside_phosphorylase_sf"/>
</dbReference>
<feature type="domain" description="Nucleoside phosphorylase" evidence="6">
    <location>
        <begin position="2"/>
        <end position="221"/>
    </location>
</feature>
<comment type="caution">
    <text evidence="7">The sequence shown here is derived from an EMBL/GenBank/DDBJ whole genome shotgun (WGS) entry which is preliminary data.</text>
</comment>
<dbReference type="PANTHER" id="PTHR46832">
    <property type="entry name" value="5'-METHYLTHIOADENOSINE/S-ADENOSYLHOMOCYSTEINE NUCLEOSIDASE"/>
    <property type="match status" value="1"/>
</dbReference>
<evidence type="ECO:0000256" key="4">
    <source>
        <dbReference type="ARBA" id="ARBA00022801"/>
    </source>
</evidence>
<keyword evidence="4" id="KW-0378">Hydrolase</keyword>
<name>M2NFP4_9FIRM</name>
<dbReference type="InterPro" id="IPR000845">
    <property type="entry name" value="Nucleoside_phosphorylase_d"/>
</dbReference>
<dbReference type="GO" id="GO:0019509">
    <property type="term" value="P:L-methionine salvage from methylthioadenosine"/>
    <property type="evidence" value="ECO:0007669"/>
    <property type="project" value="UniProtKB-UniPathway"/>
</dbReference>
<gene>
    <name evidence="7" type="ORF">HMPREF9943_00791</name>
</gene>
<dbReference type="InterPro" id="IPR010049">
    <property type="entry name" value="MTA_SAH_Nsdase"/>
</dbReference>
<dbReference type="AlphaFoldDB" id="M2NFP4"/>
<dbReference type="GO" id="GO:0009164">
    <property type="term" value="P:nucleoside catabolic process"/>
    <property type="evidence" value="ECO:0007669"/>
    <property type="project" value="InterPro"/>
</dbReference>
<sequence>MIGIIGAMEQEVDQLLSLMKVTEDSYDCGYHFYKGLMADKDVVVVQGGIGKVNASLSVAILLKDYPIDYVINIGSAGGLKEQENIGDIVIGEKVIHHDFDLTGFGRPIGQVPDMPHYFEADSKMIELAHQILEKNNQKAFIGVIASGDQFVYREDQVHSILKNIPDALCTEMEAASIAQICFIFKKPFLITRGISDVYNKGSNSIQFDQYLEKASRSSALMCYEMVKAL</sequence>
<keyword evidence="8" id="KW-1185">Reference proteome</keyword>
<dbReference type="PATRIC" id="fig|999415.3.peg.793"/>
<dbReference type="Proteomes" id="UP000011758">
    <property type="component" value="Unassembled WGS sequence"/>
</dbReference>
<keyword evidence="3" id="KW-0028">Amino-acid biosynthesis</keyword>
<dbReference type="NCBIfam" id="TIGR01704">
    <property type="entry name" value="MTA_SAH-Nsdase"/>
    <property type="match status" value="1"/>
</dbReference>
<organism evidence="7 8">
    <name type="scientific">Eggerthia catenaformis OT 569 = DSM 20559</name>
    <dbReference type="NCBI Taxonomy" id="999415"/>
    <lineage>
        <taxon>Bacteria</taxon>
        <taxon>Bacillati</taxon>
        <taxon>Bacillota</taxon>
        <taxon>Erysipelotrichia</taxon>
        <taxon>Erysipelotrichales</taxon>
        <taxon>Coprobacillaceae</taxon>
        <taxon>Eggerthia</taxon>
    </lineage>
</organism>
<evidence type="ECO:0000313" key="8">
    <source>
        <dbReference type="Proteomes" id="UP000011758"/>
    </source>
</evidence>
<dbReference type="EC" id="3.2.2.9" evidence="2"/>
<dbReference type="Gene3D" id="3.40.50.1580">
    <property type="entry name" value="Nucleoside phosphorylase domain"/>
    <property type="match status" value="1"/>
</dbReference>
<dbReference type="EMBL" id="AGEJ01000012">
    <property type="protein sequence ID" value="EMD17013.1"/>
    <property type="molecule type" value="Genomic_DNA"/>
</dbReference>
<dbReference type="CDD" id="cd09008">
    <property type="entry name" value="MTAN"/>
    <property type="match status" value="1"/>
</dbReference>
<dbReference type="GO" id="GO:0008930">
    <property type="term" value="F:methylthioadenosine nucleosidase activity"/>
    <property type="evidence" value="ECO:0007669"/>
    <property type="project" value="InterPro"/>
</dbReference>
<dbReference type="PANTHER" id="PTHR46832:SF1">
    <property type="entry name" value="5'-METHYLTHIOADENOSINE_S-ADENOSYLHOMOCYSTEINE NUCLEOSIDASE"/>
    <property type="match status" value="1"/>
</dbReference>
<dbReference type="OrthoDB" id="9792278at2"/>